<name>A0A5A7P0P8_STRAF</name>
<protein>
    <submittedName>
        <fullName evidence="2">Uncharacterized protein</fullName>
    </submittedName>
</protein>
<evidence type="ECO:0000313" key="2">
    <source>
        <dbReference type="EMBL" id="GER26353.1"/>
    </source>
</evidence>
<gene>
    <name evidence="2" type="ORF">STAS_02003</name>
</gene>
<dbReference type="AlphaFoldDB" id="A0A5A7P0P8"/>
<sequence>MARAATSWARAAISAVGYVPSHILDFFLGSRISQTHLPQLRFRTPRYVVCSQSAAALGGGGGGGGRGAAGGGGGEKGPGYFVPIQKPRISHENFSGPPGR</sequence>
<feature type="non-terminal residue" evidence="2">
    <location>
        <position position="100"/>
    </location>
</feature>
<evidence type="ECO:0000313" key="3">
    <source>
        <dbReference type="Proteomes" id="UP000325081"/>
    </source>
</evidence>
<comment type="caution">
    <text evidence="2">The sequence shown here is derived from an EMBL/GenBank/DDBJ whole genome shotgun (WGS) entry which is preliminary data.</text>
</comment>
<feature type="region of interest" description="Disordered" evidence="1">
    <location>
        <begin position="57"/>
        <end position="100"/>
    </location>
</feature>
<dbReference type="EMBL" id="BKCP01001113">
    <property type="protein sequence ID" value="GER26353.1"/>
    <property type="molecule type" value="Genomic_DNA"/>
</dbReference>
<reference evidence="3" key="1">
    <citation type="journal article" date="2019" name="Curr. Biol.">
        <title>Genome Sequence of Striga asiatica Provides Insight into the Evolution of Plant Parasitism.</title>
        <authorList>
            <person name="Yoshida S."/>
            <person name="Kim S."/>
            <person name="Wafula E.K."/>
            <person name="Tanskanen J."/>
            <person name="Kim Y.M."/>
            <person name="Honaas L."/>
            <person name="Yang Z."/>
            <person name="Spallek T."/>
            <person name="Conn C.E."/>
            <person name="Ichihashi Y."/>
            <person name="Cheong K."/>
            <person name="Cui S."/>
            <person name="Der J.P."/>
            <person name="Gundlach H."/>
            <person name="Jiao Y."/>
            <person name="Hori C."/>
            <person name="Ishida J.K."/>
            <person name="Kasahara H."/>
            <person name="Kiba T."/>
            <person name="Kim M.S."/>
            <person name="Koo N."/>
            <person name="Laohavisit A."/>
            <person name="Lee Y.H."/>
            <person name="Lumba S."/>
            <person name="McCourt P."/>
            <person name="Mortimer J.C."/>
            <person name="Mutuku J.M."/>
            <person name="Nomura T."/>
            <person name="Sasaki-Sekimoto Y."/>
            <person name="Seto Y."/>
            <person name="Wang Y."/>
            <person name="Wakatake T."/>
            <person name="Sakakibara H."/>
            <person name="Demura T."/>
            <person name="Yamaguchi S."/>
            <person name="Yoneyama K."/>
            <person name="Manabe R.I."/>
            <person name="Nelson D.C."/>
            <person name="Schulman A.H."/>
            <person name="Timko M.P."/>
            <person name="dePamphilis C.W."/>
            <person name="Choi D."/>
            <person name="Shirasu K."/>
        </authorList>
    </citation>
    <scope>NUCLEOTIDE SEQUENCE [LARGE SCALE GENOMIC DNA]</scope>
    <source>
        <strain evidence="3">cv. UVA1</strain>
    </source>
</reference>
<organism evidence="2 3">
    <name type="scientific">Striga asiatica</name>
    <name type="common">Asiatic witchweed</name>
    <name type="synonym">Buchnera asiatica</name>
    <dbReference type="NCBI Taxonomy" id="4170"/>
    <lineage>
        <taxon>Eukaryota</taxon>
        <taxon>Viridiplantae</taxon>
        <taxon>Streptophyta</taxon>
        <taxon>Embryophyta</taxon>
        <taxon>Tracheophyta</taxon>
        <taxon>Spermatophyta</taxon>
        <taxon>Magnoliopsida</taxon>
        <taxon>eudicotyledons</taxon>
        <taxon>Gunneridae</taxon>
        <taxon>Pentapetalae</taxon>
        <taxon>asterids</taxon>
        <taxon>lamiids</taxon>
        <taxon>Lamiales</taxon>
        <taxon>Orobanchaceae</taxon>
        <taxon>Buchnereae</taxon>
        <taxon>Striga</taxon>
    </lineage>
</organism>
<evidence type="ECO:0000256" key="1">
    <source>
        <dbReference type="SAM" id="MobiDB-lite"/>
    </source>
</evidence>
<dbReference type="Proteomes" id="UP000325081">
    <property type="component" value="Unassembled WGS sequence"/>
</dbReference>
<keyword evidence="3" id="KW-1185">Reference proteome</keyword>
<accession>A0A5A7P0P8</accession>
<proteinExistence type="predicted"/>
<feature type="compositionally biased region" description="Gly residues" evidence="1">
    <location>
        <begin position="57"/>
        <end position="77"/>
    </location>
</feature>
<dbReference type="OrthoDB" id="1745805at2759"/>